<keyword evidence="7" id="KW-1185">Reference proteome</keyword>
<comment type="subcellular location">
    <subcellularLocation>
        <location evidence="1">Membrane</location>
        <topology evidence="1">Multi-pass membrane protein</topology>
    </subcellularLocation>
</comment>
<reference evidence="6" key="1">
    <citation type="submission" date="2022-08" db="EMBL/GenBank/DDBJ databases">
        <authorList>
            <person name="Kallberg Y."/>
            <person name="Tangrot J."/>
            <person name="Rosling A."/>
        </authorList>
    </citation>
    <scope>NUCLEOTIDE SEQUENCE</scope>
    <source>
        <strain evidence="6">Wild A</strain>
    </source>
</reference>
<evidence type="ECO:0000259" key="5">
    <source>
        <dbReference type="SMART" id="SM00973"/>
    </source>
</evidence>
<evidence type="ECO:0000256" key="2">
    <source>
        <dbReference type="ARBA" id="ARBA00022692"/>
    </source>
</evidence>
<dbReference type="GO" id="GO:0016020">
    <property type="term" value="C:membrane"/>
    <property type="evidence" value="ECO:0007669"/>
    <property type="project" value="UniProtKB-SubCell"/>
</dbReference>
<sequence length="136" mass="15663">FYEDTDYFEIQDIGRIASNYYITYKSMEIFNDKLKVQNKEANILSIISQSSEFADLKSREEEAKELERLKENACPCQIKQTTDDTAGKVNILLQSYLSNANIDDFALISDSAFVVQNTSRIVRALFEIALNRNWAQ</sequence>
<dbReference type="OrthoDB" id="5575at2759"/>
<gene>
    <name evidence="6" type="ORF">FWILDA_LOCUS20048</name>
</gene>
<feature type="domain" description="SEC63" evidence="5">
    <location>
        <begin position="10"/>
        <end position="136"/>
    </location>
</feature>
<feature type="non-terminal residue" evidence="6">
    <location>
        <position position="1"/>
    </location>
</feature>
<name>A0A9W4TBV9_9GLOM</name>
<keyword evidence="3" id="KW-1133">Transmembrane helix</keyword>
<accession>A0A9W4TBV9</accession>
<organism evidence="6 7">
    <name type="scientific">Funneliformis geosporum</name>
    <dbReference type="NCBI Taxonomy" id="1117311"/>
    <lineage>
        <taxon>Eukaryota</taxon>
        <taxon>Fungi</taxon>
        <taxon>Fungi incertae sedis</taxon>
        <taxon>Mucoromycota</taxon>
        <taxon>Glomeromycotina</taxon>
        <taxon>Glomeromycetes</taxon>
        <taxon>Glomerales</taxon>
        <taxon>Glomeraceae</taxon>
        <taxon>Funneliformis</taxon>
    </lineage>
</organism>
<dbReference type="FunFam" id="1.10.3380.10:FF:000001">
    <property type="entry name" value="U5 small nuclear ribonucleoprotein helicase"/>
    <property type="match status" value="1"/>
</dbReference>
<dbReference type="Proteomes" id="UP001153678">
    <property type="component" value="Unassembled WGS sequence"/>
</dbReference>
<keyword evidence="4" id="KW-0472">Membrane</keyword>
<keyword evidence="2" id="KW-0812">Transmembrane</keyword>
<dbReference type="GO" id="GO:0003723">
    <property type="term" value="F:RNA binding"/>
    <property type="evidence" value="ECO:0007669"/>
    <property type="project" value="TreeGrafter"/>
</dbReference>
<comment type="caution">
    <text evidence="6">The sequence shown here is derived from an EMBL/GenBank/DDBJ whole genome shotgun (WGS) entry which is preliminary data.</text>
</comment>
<feature type="non-terminal residue" evidence="6">
    <location>
        <position position="136"/>
    </location>
</feature>
<dbReference type="SMART" id="SM00973">
    <property type="entry name" value="Sec63"/>
    <property type="match status" value="1"/>
</dbReference>
<dbReference type="PANTHER" id="PTHR24075">
    <property type="entry name" value="SEC63 DOMAIN-CONTAINING"/>
    <property type="match status" value="1"/>
</dbReference>
<protein>
    <submittedName>
        <fullName evidence="6">9152_t:CDS:1</fullName>
    </submittedName>
</protein>
<dbReference type="EMBL" id="CAMKVN010027455">
    <property type="protein sequence ID" value="CAI2201401.1"/>
    <property type="molecule type" value="Genomic_DNA"/>
</dbReference>
<dbReference type="Gene3D" id="1.10.3380.10">
    <property type="entry name" value="Sec63 N-terminal domain-like domain"/>
    <property type="match status" value="1"/>
</dbReference>
<dbReference type="InterPro" id="IPR004179">
    <property type="entry name" value="Sec63-dom"/>
</dbReference>
<evidence type="ECO:0000313" key="7">
    <source>
        <dbReference type="Proteomes" id="UP001153678"/>
    </source>
</evidence>
<proteinExistence type="predicted"/>
<evidence type="ECO:0000256" key="1">
    <source>
        <dbReference type="ARBA" id="ARBA00004141"/>
    </source>
</evidence>
<evidence type="ECO:0000256" key="4">
    <source>
        <dbReference type="ARBA" id="ARBA00023136"/>
    </source>
</evidence>
<evidence type="ECO:0000313" key="6">
    <source>
        <dbReference type="EMBL" id="CAI2201401.1"/>
    </source>
</evidence>
<evidence type="ECO:0000256" key="3">
    <source>
        <dbReference type="ARBA" id="ARBA00022989"/>
    </source>
</evidence>
<dbReference type="SUPFAM" id="SSF158702">
    <property type="entry name" value="Sec63 N-terminal domain-like"/>
    <property type="match status" value="1"/>
</dbReference>
<dbReference type="AlphaFoldDB" id="A0A9W4TBV9"/>
<dbReference type="Pfam" id="PF02889">
    <property type="entry name" value="Sec63"/>
    <property type="match status" value="1"/>
</dbReference>